<dbReference type="AlphaFoldDB" id="A0A183EMZ0"/>
<dbReference type="EMBL" id="UYRT01094804">
    <property type="protein sequence ID" value="VDN39835.1"/>
    <property type="molecule type" value="Genomic_DNA"/>
</dbReference>
<proteinExistence type="predicted"/>
<evidence type="ECO:0000256" key="1">
    <source>
        <dbReference type="SAM" id="MobiDB-lite"/>
    </source>
</evidence>
<feature type="compositionally biased region" description="Basic and acidic residues" evidence="1">
    <location>
        <begin position="7"/>
        <end position="34"/>
    </location>
</feature>
<sequence>MSTPVADDQRSNKEGHSEKKQDSESKSTETRPMIEADDTTNYAVELTKRVNLFSGFFSMELSLFLLIRNAASKVRRALADYYTSCHQSLILNSAAVNRSEFIGDPDADTPCLPSLDSLVKKADARREINKILNVVERGREELETRHHPLLILAEATAFRLKKHMDFLEEQKPTNVLTENGVFVGKF</sequence>
<accession>A0A183EMZ0</accession>
<reference evidence="2 3" key="2">
    <citation type="submission" date="2018-11" db="EMBL/GenBank/DDBJ databases">
        <authorList>
            <consortium name="Pathogen Informatics"/>
        </authorList>
    </citation>
    <scope>NUCLEOTIDE SEQUENCE [LARGE SCALE GENOMIC DNA]</scope>
</reference>
<protein>
    <submittedName>
        <fullName evidence="4">Ferritin domain-containing protein</fullName>
    </submittedName>
</protein>
<dbReference type="Proteomes" id="UP000271098">
    <property type="component" value="Unassembled WGS sequence"/>
</dbReference>
<dbReference type="OrthoDB" id="5815539at2759"/>
<reference evidence="4" key="1">
    <citation type="submission" date="2016-06" db="UniProtKB">
        <authorList>
            <consortium name="WormBaseParasite"/>
        </authorList>
    </citation>
    <scope>IDENTIFICATION</scope>
</reference>
<name>A0A183EMZ0_9BILA</name>
<dbReference type="WBParaSite" id="GPUH_0002235801-mRNA-1">
    <property type="protein sequence ID" value="GPUH_0002235801-mRNA-1"/>
    <property type="gene ID" value="GPUH_0002235801"/>
</dbReference>
<gene>
    <name evidence="2" type="ORF">GPUH_LOCUS22328</name>
</gene>
<evidence type="ECO:0000313" key="4">
    <source>
        <dbReference type="WBParaSite" id="GPUH_0002235801-mRNA-1"/>
    </source>
</evidence>
<organism evidence="4">
    <name type="scientific">Gongylonema pulchrum</name>
    <dbReference type="NCBI Taxonomy" id="637853"/>
    <lineage>
        <taxon>Eukaryota</taxon>
        <taxon>Metazoa</taxon>
        <taxon>Ecdysozoa</taxon>
        <taxon>Nematoda</taxon>
        <taxon>Chromadorea</taxon>
        <taxon>Rhabditida</taxon>
        <taxon>Spirurina</taxon>
        <taxon>Spiruromorpha</taxon>
        <taxon>Spiruroidea</taxon>
        <taxon>Gongylonematidae</taxon>
        <taxon>Gongylonema</taxon>
    </lineage>
</organism>
<feature type="region of interest" description="Disordered" evidence="1">
    <location>
        <begin position="1"/>
        <end position="34"/>
    </location>
</feature>
<evidence type="ECO:0000313" key="2">
    <source>
        <dbReference type="EMBL" id="VDN39835.1"/>
    </source>
</evidence>
<evidence type="ECO:0000313" key="3">
    <source>
        <dbReference type="Proteomes" id="UP000271098"/>
    </source>
</evidence>
<keyword evidence="3" id="KW-1185">Reference proteome</keyword>